<keyword evidence="3" id="KW-1185">Reference proteome</keyword>
<organism evidence="2 3">
    <name type="scientific">Mikania micrantha</name>
    <name type="common">bitter vine</name>
    <dbReference type="NCBI Taxonomy" id="192012"/>
    <lineage>
        <taxon>Eukaryota</taxon>
        <taxon>Viridiplantae</taxon>
        <taxon>Streptophyta</taxon>
        <taxon>Embryophyta</taxon>
        <taxon>Tracheophyta</taxon>
        <taxon>Spermatophyta</taxon>
        <taxon>Magnoliopsida</taxon>
        <taxon>eudicotyledons</taxon>
        <taxon>Gunneridae</taxon>
        <taxon>Pentapetalae</taxon>
        <taxon>asterids</taxon>
        <taxon>campanulids</taxon>
        <taxon>Asterales</taxon>
        <taxon>Asteraceae</taxon>
        <taxon>Asteroideae</taxon>
        <taxon>Heliantheae alliance</taxon>
        <taxon>Eupatorieae</taxon>
        <taxon>Mikania</taxon>
    </lineage>
</organism>
<proteinExistence type="predicted"/>
<gene>
    <name evidence="1" type="ORF">E3N88_05331</name>
    <name evidence="2" type="ORF">E3N88_05397</name>
</gene>
<sequence>MPRMQIGISQKDDKTMSLIDTCILLENGGVLICASSSYGALDMQLRDDARIILDKYGFDRPLLKYYWRRAMVEDVATRVVPGGPDGHHH</sequence>
<evidence type="ECO:0000313" key="2">
    <source>
        <dbReference type="EMBL" id="KAD6794501.1"/>
    </source>
</evidence>
<dbReference type="AlphaFoldDB" id="A0A5N6PLP1"/>
<comment type="caution">
    <text evidence="2">The sequence shown here is derived from an EMBL/GenBank/DDBJ whole genome shotgun (WGS) entry which is preliminary data.</text>
</comment>
<dbReference type="EMBL" id="SZYD01000003">
    <property type="protein sequence ID" value="KAD6794501.1"/>
    <property type="molecule type" value="Genomic_DNA"/>
</dbReference>
<reference evidence="2 3" key="1">
    <citation type="submission" date="2019-05" db="EMBL/GenBank/DDBJ databases">
        <title>Mikania micrantha, genome provides insights into the molecular mechanism of rapid growth.</title>
        <authorList>
            <person name="Liu B."/>
        </authorList>
    </citation>
    <scope>NUCLEOTIDE SEQUENCE [LARGE SCALE GENOMIC DNA]</scope>
    <source>
        <strain evidence="2">NLD-2019</strain>
        <tissue evidence="2">Leaf</tissue>
    </source>
</reference>
<protein>
    <submittedName>
        <fullName evidence="2">Uncharacterized protein</fullName>
    </submittedName>
</protein>
<evidence type="ECO:0000313" key="3">
    <source>
        <dbReference type="Proteomes" id="UP000326396"/>
    </source>
</evidence>
<evidence type="ECO:0000313" key="1">
    <source>
        <dbReference type="EMBL" id="KAD6794435.1"/>
    </source>
</evidence>
<dbReference type="Proteomes" id="UP000326396">
    <property type="component" value="Linkage Group LG11"/>
</dbReference>
<dbReference type="EMBL" id="SZYD01000003">
    <property type="protein sequence ID" value="KAD6794435.1"/>
    <property type="molecule type" value="Genomic_DNA"/>
</dbReference>
<name>A0A5N6PLP1_9ASTR</name>
<accession>A0A5N6PLP1</accession>